<dbReference type="AlphaFoldDB" id="L9WRQ6"/>
<dbReference type="Proteomes" id="UP000011602">
    <property type="component" value="Unassembled WGS sequence"/>
</dbReference>
<dbReference type="InterPro" id="IPR018391">
    <property type="entry name" value="PQQ_b-propeller_rpt"/>
</dbReference>
<protein>
    <submittedName>
        <fullName evidence="2">Pyrrolo-quinoline quinone</fullName>
    </submittedName>
</protein>
<keyword evidence="3" id="KW-1185">Reference proteome</keyword>
<dbReference type="InterPro" id="IPR011047">
    <property type="entry name" value="Quinoprotein_ADH-like_sf"/>
</dbReference>
<dbReference type="PANTHER" id="PTHR34512:SF30">
    <property type="entry name" value="OUTER MEMBRANE PROTEIN ASSEMBLY FACTOR BAMB"/>
    <property type="match status" value="1"/>
</dbReference>
<proteinExistence type="predicted"/>
<dbReference type="STRING" id="1227499.C493_16484"/>
<dbReference type="PANTHER" id="PTHR34512">
    <property type="entry name" value="CELL SURFACE PROTEIN"/>
    <property type="match status" value="1"/>
</dbReference>
<dbReference type="InterPro" id="IPR002372">
    <property type="entry name" value="PQQ_rpt_dom"/>
</dbReference>
<evidence type="ECO:0000313" key="3">
    <source>
        <dbReference type="Proteomes" id="UP000011602"/>
    </source>
</evidence>
<organism evidence="2 3">
    <name type="scientific">Natronolimnohabitans innermongolicus JCM 12255</name>
    <dbReference type="NCBI Taxonomy" id="1227499"/>
    <lineage>
        <taxon>Archaea</taxon>
        <taxon>Methanobacteriati</taxon>
        <taxon>Methanobacteriota</taxon>
        <taxon>Stenosarchaea group</taxon>
        <taxon>Halobacteria</taxon>
        <taxon>Halobacteriales</taxon>
        <taxon>Natrialbaceae</taxon>
        <taxon>Natronolimnohabitans</taxon>
    </lineage>
</organism>
<dbReference type="SMART" id="SM00564">
    <property type="entry name" value="PQQ"/>
    <property type="match status" value="3"/>
</dbReference>
<accession>L9WRQ6</accession>
<dbReference type="Pfam" id="PF13360">
    <property type="entry name" value="PQQ_2"/>
    <property type="match status" value="1"/>
</dbReference>
<reference evidence="2 3" key="1">
    <citation type="journal article" date="2014" name="PLoS Genet.">
        <title>Phylogenetically driven sequencing of extremely halophilic archaea reveals strategies for static and dynamic osmo-response.</title>
        <authorList>
            <person name="Becker E.A."/>
            <person name="Seitzer P.M."/>
            <person name="Tritt A."/>
            <person name="Larsen D."/>
            <person name="Krusor M."/>
            <person name="Yao A.I."/>
            <person name="Wu D."/>
            <person name="Madern D."/>
            <person name="Eisen J.A."/>
            <person name="Darling A.E."/>
            <person name="Facciotti M.T."/>
        </authorList>
    </citation>
    <scope>NUCLEOTIDE SEQUENCE [LARGE SCALE GENOMIC DNA]</scope>
    <source>
        <strain evidence="2 3">JCM 12255</strain>
    </source>
</reference>
<dbReference type="PATRIC" id="fig|1227499.3.peg.3375"/>
<evidence type="ECO:0000259" key="1">
    <source>
        <dbReference type="Pfam" id="PF13360"/>
    </source>
</evidence>
<dbReference type="SUPFAM" id="SSF50998">
    <property type="entry name" value="Quinoprotein alcohol dehydrogenase-like"/>
    <property type="match status" value="1"/>
</dbReference>
<dbReference type="EMBL" id="AOHZ01000079">
    <property type="protein sequence ID" value="ELY52092.1"/>
    <property type="molecule type" value="Genomic_DNA"/>
</dbReference>
<feature type="domain" description="Pyrrolo-quinoline quinone repeat" evidence="1">
    <location>
        <begin position="8"/>
        <end position="224"/>
    </location>
</feature>
<dbReference type="InterPro" id="IPR015943">
    <property type="entry name" value="WD40/YVTN_repeat-like_dom_sf"/>
</dbReference>
<sequence>MDSDAEAIIWEETISEVQHIAVGADETLYVSHKTNNGHDYEVVAFDVEKDEAVWTYSPPGNVDTGRELMVRDGMVYTHELDTVLAIDGETGEGETIVVYNDDGDGSVAAGRAPTIADDIIYSAGVFDQRAVLTRKLDTGEEPQSWDTSELPPGPTGRRLFVSDDTLYTWRGYGYVDLYALNPKTGESRWSFNVREHQEMARGTVQGYAILENVLVYTIEGNYSVVGTFESA</sequence>
<dbReference type="eggNOG" id="arCOG02482">
    <property type="taxonomic scope" value="Archaea"/>
</dbReference>
<evidence type="ECO:0000313" key="2">
    <source>
        <dbReference type="EMBL" id="ELY52092.1"/>
    </source>
</evidence>
<name>L9WRQ6_9EURY</name>
<gene>
    <name evidence="2" type="ORF">C493_16484</name>
</gene>
<comment type="caution">
    <text evidence="2">The sequence shown here is derived from an EMBL/GenBank/DDBJ whole genome shotgun (WGS) entry which is preliminary data.</text>
</comment>
<dbReference type="Gene3D" id="2.130.10.10">
    <property type="entry name" value="YVTN repeat-like/Quinoprotein amine dehydrogenase"/>
    <property type="match status" value="1"/>
</dbReference>